<evidence type="ECO:0000313" key="2">
    <source>
        <dbReference type="EMBL" id="RGK47590.1"/>
    </source>
</evidence>
<dbReference type="GeneID" id="29803004"/>
<evidence type="ECO:0000313" key="4">
    <source>
        <dbReference type="Proteomes" id="UP000035618"/>
    </source>
</evidence>
<reference evidence="2 5" key="3">
    <citation type="submission" date="2018-08" db="EMBL/GenBank/DDBJ databases">
        <title>A genome reference for cultivated species of the human gut microbiota.</title>
        <authorList>
            <person name="Zou Y."/>
            <person name="Xue W."/>
            <person name="Luo G."/>
        </authorList>
    </citation>
    <scope>NUCLEOTIDE SEQUENCE [LARGE SCALE GENOMIC DNA]</scope>
    <source>
        <strain evidence="2 5">TF10-9AT</strain>
    </source>
</reference>
<dbReference type="EMBL" id="CP117692">
    <property type="protein sequence ID" value="WDC82134.1"/>
    <property type="molecule type" value="Genomic_DNA"/>
</dbReference>
<dbReference type="Proteomes" id="UP000035618">
    <property type="component" value="Unassembled WGS sequence"/>
</dbReference>
<organism evidence="1 4">
    <name type="scientific">Ligilactobacillus ruminis</name>
    <dbReference type="NCBI Taxonomy" id="1623"/>
    <lineage>
        <taxon>Bacteria</taxon>
        <taxon>Bacillati</taxon>
        <taxon>Bacillota</taxon>
        <taxon>Bacilli</taxon>
        <taxon>Lactobacillales</taxon>
        <taxon>Lactobacillaceae</taxon>
        <taxon>Ligilactobacillus</taxon>
    </lineage>
</organism>
<name>A0A0G8G7B0_9LACO</name>
<protein>
    <submittedName>
        <fullName evidence="1">LysR family transcriptional regulator</fullName>
    </submittedName>
</protein>
<dbReference type="AlphaFoldDB" id="A0A0G8G7B0"/>
<dbReference type="EMBL" id="QSQR01000002">
    <property type="protein sequence ID" value="RGK47590.1"/>
    <property type="molecule type" value="Genomic_DNA"/>
</dbReference>
<sequence length="87" mass="9535">MNKVLLVMHDSSGSFYRMNKTAFETMPVAGQYIYNSDGLAYVVEEVCLFAGYVSEKGAIAILVVHPAPSDSPEAEIFGLNIEEDLDD</sequence>
<gene>
    <name evidence="2" type="ORF">DXD09_02645</name>
    <name evidence="1" type="ORF">LRB_1244</name>
    <name evidence="3" type="ORF">PSR59_00215</name>
</gene>
<reference evidence="1 4" key="2">
    <citation type="journal article" date="2015" name="BMC Microbiol.">
        <title>Lactobacillus ruminis strains cluster according to their mammalian gut source.</title>
        <authorList>
            <person name="O' Donnell M.M."/>
            <person name="Harris H.M."/>
            <person name="Lynch D.B."/>
            <person name="Ross R.P."/>
            <person name="O'Toole P.W."/>
        </authorList>
    </citation>
    <scope>NUCLEOTIDE SEQUENCE [LARGE SCALE GENOMIC DNA]</scope>
    <source>
        <strain evidence="1 4">ATCC 27780</strain>
    </source>
</reference>
<dbReference type="RefSeq" id="WP_003698781.1">
    <property type="nucleotide sequence ID" value="NZ_CABKOX010000001.1"/>
</dbReference>
<accession>A0A0G8G7B0</accession>
<evidence type="ECO:0000313" key="5">
    <source>
        <dbReference type="Proteomes" id="UP000260790"/>
    </source>
</evidence>
<dbReference type="Proteomes" id="UP000260790">
    <property type="component" value="Unassembled WGS sequence"/>
</dbReference>
<dbReference type="EMBL" id="JHAJ01000095">
    <property type="protein sequence ID" value="KLA45740.1"/>
    <property type="molecule type" value="Genomic_DNA"/>
</dbReference>
<reference evidence="3" key="4">
    <citation type="submission" date="2023-02" db="EMBL/GenBank/DDBJ databases">
        <title>Complete genome sequence of Lactobacillus ruminis CACC888 isolated from Pig feces.</title>
        <authorList>
            <person name="Park S."/>
            <person name="Park M.A."/>
            <person name="Kim D.-H."/>
            <person name="Kim Y."/>
        </authorList>
    </citation>
    <scope>NUCLEOTIDE SEQUENCE</scope>
    <source>
        <strain evidence="3">CACC888</strain>
    </source>
</reference>
<evidence type="ECO:0000313" key="1">
    <source>
        <dbReference type="EMBL" id="KLA45740.1"/>
    </source>
</evidence>
<evidence type="ECO:0000313" key="3">
    <source>
        <dbReference type="EMBL" id="WDC82134.1"/>
    </source>
</evidence>
<reference evidence="1" key="1">
    <citation type="submission" date="2014-03" db="EMBL/GenBank/DDBJ databases">
        <authorList>
            <person name="Donnell M.M."/>
        </authorList>
    </citation>
    <scope>NUCLEOTIDE SEQUENCE</scope>
    <source>
        <strain evidence="1">ATCC 27780</strain>
    </source>
</reference>
<proteinExistence type="predicted"/>
<dbReference type="Proteomes" id="UP001222683">
    <property type="component" value="Chromosome"/>
</dbReference>